<dbReference type="EMBL" id="QRVK01000024">
    <property type="protein sequence ID" value="RGS40895.1"/>
    <property type="molecule type" value="Genomic_DNA"/>
</dbReference>
<dbReference type="PROSITE" id="PS51462">
    <property type="entry name" value="NUDIX"/>
    <property type="match status" value="1"/>
</dbReference>
<dbReference type="Gene3D" id="3.90.79.10">
    <property type="entry name" value="Nucleoside Triphosphate Pyrophosphohydrolase"/>
    <property type="match status" value="1"/>
</dbReference>
<dbReference type="InterPro" id="IPR000086">
    <property type="entry name" value="NUDIX_hydrolase_dom"/>
</dbReference>
<dbReference type="GO" id="GO:0005737">
    <property type="term" value="C:cytoplasm"/>
    <property type="evidence" value="ECO:0007669"/>
    <property type="project" value="TreeGrafter"/>
</dbReference>
<dbReference type="Proteomes" id="UP000283295">
    <property type="component" value="Unassembled WGS sequence"/>
</dbReference>
<dbReference type="AlphaFoldDB" id="A0A412IQM7"/>
<dbReference type="GO" id="GO:0009240">
    <property type="term" value="P:isopentenyl diphosphate biosynthetic process"/>
    <property type="evidence" value="ECO:0007669"/>
    <property type="project" value="TreeGrafter"/>
</dbReference>
<feature type="domain" description="Nudix hydrolase" evidence="1">
    <location>
        <begin position="28"/>
        <end position="172"/>
    </location>
</feature>
<evidence type="ECO:0000259" key="1">
    <source>
        <dbReference type="PROSITE" id="PS51462"/>
    </source>
</evidence>
<dbReference type="CDD" id="cd04692">
    <property type="entry name" value="NUDIX_Hydrolase"/>
    <property type="match status" value="1"/>
</dbReference>
<organism evidence="2 3">
    <name type="scientific">Coprococcus eutactus</name>
    <dbReference type="NCBI Taxonomy" id="33043"/>
    <lineage>
        <taxon>Bacteria</taxon>
        <taxon>Bacillati</taxon>
        <taxon>Bacillota</taxon>
        <taxon>Clostridia</taxon>
        <taxon>Lachnospirales</taxon>
        <taxon>Lachnospiraceae</taxon>
        <taxon>Coprococcus</taxon>
    </lineage>
</organism>
<dbReference type="GO" id="GO:0004452">
    <property type="term" value="F:isopentenyl-diphosphate delta-isomerase activity"/>
    <property type="evidence" value="ECO:0007669"/>
    <property type="project" value="TreeGrafter"/>
</dbReference>
<dbReference type="Pfam" id="PF00293">
    <property type="entry name" value="NUDIX"/>
    <property type="match status" value="1"/>
</dbReference>
<dbReference type="SUPFAM" id="SSF55811">
    <property type="entry name" value="Nudix"/>
    <property type="match status" value="1"/>
</dbReference>
<evidence type="ECO:0000313" key="2">
    <source>
        <dbReference type="EMBL" id="RGS40895.1"/>
    </source>
</evidence>
<protein>
    <submittedName>
        <fullName evidence="2">NUDIX domain-containing protein</fullName>
    </submittedName>
</protein>
<reference evidence="2 3" key="1">
    <citation type="submission" date="2018-08" db="EMBL/GenBank/DDBJ databases">
        <title>A genome reference for cultivated species of the human gut microbiota.</title>
        <authorList>
            <person name="Zou Y."/>
            <person name="Xue W."/>
            <person name="Luo G."/>
        </authorList>
    </citation>
    <scope>NUCLEOTIDE SEQUENCE [LARGE SCALE GENOMIC DNA]</scope>
    <source>
        <strain evidence="2 3">AF22-21</strain>
    </source>
</reference>
<dbReference type="OrthoDB" id="9804563at2"/>
<evidence type="ECO:0000313" key="3">
    <source>
        <dbReference type="Proteomes" id="UP000283295"/>
    </source>
</evidence>
<dbReference type="InterPro" id="IPR015797">
    <property type="entry name" value="NUDIX_hydrolase-like_dom_sf"/>
</dbReference>
<comment type="caution">
    <text evidence="2">The sequence shown here is derived from an EMBL/GenBank/DDBJ whole genome shotgun (WGS) entry which is preliminary data.</text>
</comment>
<dbReference type="PANTHER" id="PTHR10885:SF20">
    <property type="entry name" value="NUDIX HYDROLASE DOMAIN-CONTAINING PROTEIN"/>
    <property type="match status" value="1"/>
</dbReference>
<gene>
    <name evidence="2" type="ORF">DWX94_09575</name>
</gene>
<name>A0A412IQM7_9FIRM</name>
<dbReference type="PANTHER" id="PTHR10885">
    <property type="entry name" value="ISOPENTENYL-DIPHOSPHATE DELTA-ISOMERASE"/>
    <property type="match status" value="1"/>
</dbReference>
<accession>A0A412IQM7</accession>
<proteinExistence type="predicted"/>
<sequence>MELFDICDEQGNPTGDIVERSEAHAKGICHRTAHIWIAKQENGRYKVLLQKRAMNKDSFPGRYDTSSAGHIQAGDEPMESALRELCEELGINAEYEDLDFAGTFRIQYEKEFHGKMFRDNEVAFVFVYQKPVDIADLTIQKEELDGVSWFDLEETYEACKNHDQKFCVPIGGLETVGKYLNERIR</sequence>